<comment type="caution">
    <text evidence="5">The sequence shown here is derived from an EMBL/GenBank/DDBJ whole genome shotgun (WGS) entry which is preliminary data.</text>
</comment>
<dbReference type="EMBL" id="RJKE01000001">
    <property type="protein sequence ID" value="ROO85675.1"/>
    <property type="molecule type" value="Genomic_DNA"/>
</dbReference>
<organism evidence="5 6">
    <name type="scientific">Actinocorallia herbida</name>
    <dbReference type="NCBI Taxonomy" id="58109"/>
    <lineage>
        <taxon>Bacteria</taxon>
        <taxon>Bacillati</taxon>
        <taxon>Actinomycetota</taxon>
        <taxon>Actinomycetes</taxon>
        <taxon>Streptosporangiales</taxon>
        <taxon>Thermomonosporaceae</taxon>
        <taxon>Actinocorallia</taxon>
    </lineage>
</organism>
<evidence type="ECO:0000313" key="6">
    <source>
        <dbReference type="Proteomes" id="UP000272400"/>
    </source>
</evidence>
<keyword evidence="2 5" id="KW-0238">DNA-binding</keyword>
<dbReference type="OrthoDB" id="241790at2"/>
<keyword evidence="1" id="KW-0805">Transcription regulation</keyword>
<dbReference type="InterPro" id="IPR050204">
    <property type="entry name" value="AraC_XylS_family_regulators"/>
</dbReference>
<dbReference type="SUPFAM" id="SSF46689">
    <property type="entry name" value="Homeodomain-like"/>
    <property type="match status" value="2"/>
</dbReference>
<evidence type="ECO:0000313" key="5">
    <source>
        <dbReference type="EMBL" id="ROO85675.1"/>
    </source>
</evidence>
<dbReference type="Pfam" id="PF12833">
    <property type="entry name" value="HTH_18"/>
    <property type="match status" value="1"/>
</dbReference>
<dbReference type="InterPro" id="IPR032783">
    <property type="entry name" value="AraC_lig"/>
</dbReference>
<dbReference type="RefSeq" id="WP_123665159.1">
    <property type="nucleotide sequence ID" value="NZ_RJKE01000001.1"/>
</dbReference>
<proteinExistence type="predicted"/>
<dbReference type="InterPro" id="IPR018062">
    <property type="entry name" value="HTH_AraC-typ_CS"/>
</dbReference>
<gene>
    <name evidence="5" type="ORF">EDD29_3222</name>
</gene>
<keyword evidence="6" id="KW-1185">Reference proteome</keyword>
<dbReference type="PROSITE" id="PS00041">
    <property type="entry name" value="HTH_ARAC_FAMILY_1"/>
    <property type="match status" value="1"/>
</dbReference>
<dbReference type="GO" id="GO:0043565">
    <property type="term" value="F:sequence-specific DNA binding"/>
    <property type="evidence" value="ECO:0007669"/>
    <property type="project" value="InterPro"/>
</dbReference>
<dbReference type="PANTHER" id="PTHR46796:SF13">
    <property type="entry name" value="HTH-TYPE TRANSCRIPTIONAL ACTIVATOR RHAS"/>
    <property type="match status" value="1"/>
</dbReference>
<dbReference type="Gene3D" id="1.10.10.60">
    <property type="entry name" value="Homeodomain-like"/>
    <property type="match status" value="1"/>
</dbReference>
<dbReference type="Pfam" id="PF12852">
    <property type="entry name" value="Cupin_6"/>
    <property type="match status" value="1"/>
</dbReference>
<evidence type="ECO:0000256" key="3">
    <source>
        <dbReference type="ARBA" id="ARBA00023163"/>
    </source>
</evidence>
<evidence type="ECO:0000259" key="4">
    <source>
        <dbReference type="PROSITE" id="PS01124"/>
    </source>
</evidence>
<dbReference type="AlphaFoldDB" id="A0A3N1CWS1"/>
<accession>A0A3N1CWS1</accession>
<dbReference type="GO" id="GO:0003700">
    <property type="term" value="F:DNA-binding transcription factor activity"/>
    <property type="evidence" value="ECO:0007669"/>
    <property type="project" value="InterPro"/>
</dbReference>
<evidence type="ECO:0000256" key="2">
    <source>
        <dbReference type="ARBA" id="ARBA00023125"/>
    </source>
</evidence>
<dbReference type="SMART" id="SM00342">
    <property type="entry name" value="HTH_ARAC"/>
    <property type="match status" value="1"/>
</dbReference>
<dbReference type="PANTHER" id="PTHR46796">
    <property type="entry name" value="HTH-TYPE TRANSCRIPTIONAL ACTIVATOR RHAS-RELATED"/>
    <property type="match status" value="1"/>
</dbReference>
<keyword evidence="3" id="KW-0804">Transcription</keyword>
<dbReference type="PROSITE" id="PS01124">
    <property type="entry name" value="HTH_ARAC_FAMILY_2"/>
    <property type="match status" value="1"/>
</dbReference>
<name>A0A3N1CWS1_9ACTN</name>
<feature type="domain" description="HTH araC/xylS-type" evidence="4">
    <location>
        <begin position="211"/>
        <end position="309"/>
    </location>
</feature>
<reference evidence="5 6" key="1">
    <citation type="submission" date="2018-11" db="EMBL/GenBank/DDBJ databases">
        <title>Sequencing the genomes of 1000 actinobacteria strains.</title>
        <authorList>
            <person name="Klenk H.-P."/>
        </authorList>
    </citation>
    <scope>NUCLEOTIDE SEQUENCE [LARGE SCALE GENOMIC DNA]</scope>
    <source>
        <strain evidence="5 6">DSM 44254</strain>
    </source>
</reference>
<dbReference type="InterPro" id="IPR009057">
    <property type="entry name" value="Homeodomain-like_sf"/>
</dbReference>
<evidence type="ECO:0000256" key="1">
    <source>
        <dbReference type="ARBA" id="ARBA00023015"/>
    </source>
</evidence>
<protein>
    <submittedName>
        <fullName evidence="5">AraC-like DNA-binding protein</fullName>
    </submittedName>
</protein>
<dbReference type="Proteomes" id="UP000272400">
    <property type="component" value="Unassembled WGS sequence"/>
</dbReference>
<dbReference type="InterPro" id="IPR018060">
    <property type="entry name" value="HTH_AraC"/>
</dbReference>
<sequence length="313" mass="32941">MDALAALLNAQRARGAFLLRSLMDPPWSMLIEDGAPLTVVVLARGTAWLTPASGAPVELTPGAVALARGPSPYTVADAPGTPAQISIGPGQVCASLDGTRLEERMSQGVRTWGNSPDGRTVMLTGTYETAAETARDLLDALPPLLVLPADTAREPLITALTAEITTDAPGQSAVLDRLLDLLTVTLLRAWLTRPDGDPPGWYRAQSDPLVGRALRLLEHNPAHPWTVDALAAGLSVSRSTLTRRFTALVGASPMAHLTRHRLNLAADLLADPSLTLDAIARRVGYGTAFALSTAFKRVRGLTPAEHRAAVGAA</sequence>